<accession>A0A8S1JU74</accession>
<dbReference type="Proteomes" id="UP000688137">
    <property type="component" value="Unassembled WGS sequence"/>
</dbReference>
<gene>
    <name evidence="1" type="ORF">PPRIM_AZ9-3.1.T0060132</name>
</gene>
<reference evidence="1" key="1">
    <citation type="submission" date="2021-01" db="EMBL/GenBank/DDBJ databases">
        <authorList>
            <consortium name="Genoscope - CEA"/>
            <person name="William W."/>
        </authorList>
    </citation>
    <scope>NUCLEOTIDE SEQUENCE</scope>
</reference>
<sequence>MKIQIIDSAAKIYKAFKKQDASKSVRFKFFTNYMLVENQRLKIFDFSEIVIFHEDHQKFIITRLNEFTHEMEIHIAGCSEIQARLKSNDIIDQNLLEIKSNMKESLELQKFKKIVSVNLKDELFIIVMTDQLLIYRLESLVGTSCEKVNPLKEIIFYRILVSFKPYVSAYTEDKIYLFQKNVTYKSKANQLIINYKVIDCNQSEKPQLNQKITLQSPQVAQATETMLSYIQKVKIIGRTQLYLSIQTEFKNQAYKQKVIHEFGEPLIIRKQKQYFKQSDIRYIECISNKNNLSKLNKA</sequence>
<keyword evidence="2" id="KW-1185">Reference proteome</keyword>
<dbReference type="AlphaFoldDB" id="A0A8S1JU74"/>
<evidence type="ECO:0000313" key="2">
    <source>
        <dbReference type="Proteomes" id="UP000688137"/>
    </source>
</evidence>
<comment type="caution">
    <text evidence="1">The sequence shown here is derived from an EMBL/GenBank/DDBJ whole genome shotgun (WGS) entry which is preliminary data.</text>
</comment>
<name>A0A8S1JU74_PARPR</name>
<proteinExistence type="predicted"/>
<protein>
    <submittedName>
        <fullName evidence="1">Uncharacterized protein</fullName>
    </submittedName>
</protein>
<dbReference type="OMA" id="FIIVMTD"/>
<evidence type="ECO:0000313" key="1">
    <source>
        <dbReference type="EMBL" id="CAD8044050.1"/>
    </source>
</evidence>
<organism evidence="1 2">
    <name type="scientific">Paramecium primaurelia</name>
    <dbReference type="NCBI Taxonomy" id="5886"/>
    <lineage>
        <taxon>Eukaryota</taxon>
        <taxon>Sar</taxon>
        <taxon>Alveolata</taxon>
        <taxon>Ciliophora</taxon>
        <taxon>Intramacronucleata</taxon>
        <taxon>Oligohymenophorea</taxon>
        <taxon>Peniculida</taxon>
        <taxon>Parameciidae</taxon>
        <taxon>Paramecium</taxon>
    </lineage>
</organism>
<dbReference type="EMBL" id="CAJJDM010000003">
    <property type="protein sequence ID" value="CAD8044050.1"/>
    <property type="molecule type" value="Genomic_DNA"/>
</dbReference>